<reference evidence="1 2" key="1">
    <citation type="submission" date="2014-11" db="EMBL/GenBank/DDBJ databases">
        <title>Genomics and ecophysiology of heterotrophic nitrogen fixing bacteria isolated from estuarine surface water.</title>
        <authorList>
            <person name="Bentzon-Tilia M."/>
            <person name="Severin I."/>
            <person name="Hansen L.H."/>
            <person name="Riemann L."/>
        </authorList>
    </citation>
    <scope>NUCLEOTIDE SEQUENCE [LARGE SCALE GENOMIC DNA]</scope>
    <source>
        <strain evidence="1 2">BAL398</strain>
    </source>
</reference>
<proteinExistence type="predicted"/>
<evidence type="ECO:0000313" key="2">
    <source>
        <dbReference type="Proteomes" id="UP000032515"/>
    </source>
</evidence>
<accession>A0A0D7EQ33</accession>
<gene>
    <name evidence="1" type="ORF">OO17_12420</name>
</gene>
<sequence>MPMRTDRNETIDGVTSRSICGAIGERLRRNLRPDDSELPPSMQRLLLEMQQQESRERQQTSERA</sequence>
<dbReference type="OrthoDB" id="8265678at2"/>
<comment type="caution">
    <text evidence="1">The sequence shown here is derived from an EMBL/GenBank/DDBJ whole genome shotgun (WGS) entry which is preliminary data.</text>
</comment>
<organism evidence="1 2">
    <name type="scientific">Rhodopseudomonas palustris</name>
    <dbReference type="NCBI Taxonomy" id="1076"/>
    <lineage>
        <taxon>Bacteria</taxon>
        <taxon>Pseudomonadati</taxon>
        <taxon>Pseudomonadota</taxon>
        <taxon>Alphaproteobacteria</taxon>
        <taxon>Hyphomicrobiales</taxon>
        <taxon>Nitrobacteraceae</taxon>
        <taxon>Rhodopseudomonas</taxon>
    </lineage>
</organism>
<evidence type="ECO:0008006" key="3">
    <source>
        <dbReference type="Google" id="ProtNLM"/>
    </source>
</evidence>
<dbReference type="RefSeq" id="WP_044410872.1">
    <property type="nucleotide sequence ID" value="NZ_JXXE01000243.1"/>
</dbReference>
<name>A0A0D7EQ33_RHOPL</name>
<evidence type="ECO:0000313" key="1">
    <source>
        <dbReference type="EMBL" id="KIZ42756.1"/>
    </source>
</evidence>
<dbReference type="EMBL" id="JXXE01000243">
    <property type="protein sequence ID" value="KIZ42756.1"/>
    <property type="molecule type" value="Genomic_DNA"/>
</dbReference>
<dbReference type="Proteomes" id="UP000032515">
    <property type="component" value="Unassembled WGS sequence"/>
</dbReference>
<dbReference type="PATRIC" id="fig|1076.23.peg.2559"/>
<protein>
    <recommendedName>
        <fullName evidence="3">Anti-sigma factor NepR domain-containing protein</fullName>
    </recommendedName>
</protein>
<dbReference type="AlphaFoldDB" id="A0A0D7EQ33"/>